<dbReference type="Proteomes" id="UP001172673">
    <property type="component" value="Unassembled WGS sequence"/>
</dbReference>
<sequence length="179" mass="18185">MMLASYVFILGSTFLLATATNHSLPNALTSRQSVACYPLFLEYPSPDDVPCGDNTYVMSTCVCCPGGTVGCYPETQTCSTDGVTEFCCEDDGSDCGGQSGGGEGDSGTATTTPATPAAPTPTPDDSNSSAATSSSDTDPASSPTSPPSQVQSGTANVHENSPVGLVVMLALLVFKESWA</sequence>
<evidence type="ECO:0008006" key="5">
    <source>
        <dbReference type="Google" id="ProtNLM"/>
    </source>
</evidence>
<comment type="caution">
    <text evidence="3">The sequence shown here is derived from an EMBL/GenBank/DDBJ whole genome shotgun (WGS) entry which is preliminary data.</text>
</comment>
<feature type="region of interest" description="Disordered" evidence="1">
    <location>
        <begin position="97"/>
        <end position="161"/>
    </location>
</feature>
<gene>
    <name evidence="3" type="ORF">H2200_001728</name>
</gene>
<evidence type="ECO:0000256" key="2">
    <source>
        <dbReference type="SAM" id="SignalP"/>
    </source>
</evidence>
<evidence type="ECO:0000256" key="1">
    <source>
        <dbReference type="SAM" id="MobiDB-lite"/>
    </source>
</evidence>
<keyword evidence="2" id="KW-0732">Signal</keyword>
<dbReference type="EMBL" id="JAPDRK010000002">
    <property type="protein sequence ID" value="KAJ9615652.1"/>
    <property type="molecule type" value="Genomic_DNA"/>
</dbReference>
<proteinExistence type="predicted"/>
<keyword evidence="4" id="KW-1185">Reference proteome</keyword>
<accession>A0AA39CPX6</accession>
<feature type="compositionally biased region" description="Low complexity" evidence="1">
    <location>
        <begin position="106"/>
        <end position="115"/>
    </location>
</feature>
<feature type="compositionally biased region" description="Polar residues" evidence="1">
    <location>
        <begin position="149"/>
        <end position="159"/>
    </location>
</feature>
<protein>
    <recommendedName>
        <fullName evidence="5">GPI anchored serine-threonine rich protein</fullName>
    </recommendedName>
</protein>
<dbReference type="AlphaFoldDB" id="A0AA39CPX6"/>
<name>A0AA39CPX6_9EURO</name>
<feature type="chain" id="PRO_5041207250" description="GPI anchored serine-threonine rich protein" evidence="2">
    <location>
        <begin position="20"/>
        <end position="179"/>
    </location>
</feature>
<evidence type="ECO:0000313" key="4">
    <source>
        <dbReference type="Proteomes" id="UP001172673"/>
    </source>
</evidence>
<evidence type="ECO:0000313" key="3">
    <source>
        <dbReference type="EMBL" id="KAJ9615652.1"/>
    </source>
</evidence>
<feature type="compositionally biased region" description="Low complexity" evidence="1">
    <location>
        <begin position="123"/>
        <end position="143"/>
    </location>
</feature>
<reference evidence="3" key="1">
    <citation type="submission" date="2022-10" db="EMBL/GenBank/DDBJ databases">
        <title>Culturing micro-colonial fungi from biological soil crusts in the Mojave desert and describing Neophaeococcomyces mojavensis, and introducing the new genera and species Taxawa tesnikishii.</title>
        <authorList>
            <person name="Kurbessoian T."/>
            <person name="Stajich J.E."/>
        </authorList>
    </citation>
    <scope>NUCLEOTIDE SEQUENCE</scope>
    <source>
        <strain evidence="3">TK_41</strain>
    </source>
</reference>
<organism evidence="3 4">
    <name type="scientific">Cladophialophora chaetospira</name>
    <dbReference type="NCBI Taxonomy" id="386627"/>
    <lineage>
        <taxon>Eukaryota</taxon>
        <taxon>Fungi</taxon>
        <taxon>Dikarya</taxon>
        <taxon>Ascomycota</taxon>
        <taxon>Pezizomycotina</taxon>
        <taxon>Eurotiomycetes</taxon>
        <taxon>Chaetothyriomycetidae</taxon>
        <taxon>Chaetothyriales</taxon>
        <taxon>Herpotrichiellaceae</taxon>
        <taxon>Cladophialophora</taxon>
    </lineage>
</organism>
<feature type="signal peptide" evidence="2">
    <location>
        <begin position="1"/>
        <end position="19"/>
    </location>
</feature>